<accession>A0A9P5XCY3</accession>
<evidence type="ECO:0000313" key="3">
    <source>
        <dbReference type="Proteomes" id="UP000807342"/>
    </source>
</evidence>
<feature type="region of interest" description="Disordered" evidence="1">
    <location>
        <begin position="1"/>
        <end position="96"/>
    </location>
</feature>
<dbReference type="GO" id="GO:0072344">
    <property type="term" value="P:rescue of stalled ribosome"/>
    <property type="evidence" value="ECO:0007669"/>
    <property type="project" value="TreeGrafter"/>
</dbReference>
<dbReference type="PANTHER" id="PTHR22684:SF0">
    <property type="entry name" value="RIBOSOME QUALITY CONTROL COMPLEX SUBUNIT TCF25"/>
    <property type="match status" value="1"/>
</dbReference>
<feature type="compositionally biased region" description="Acidic residues" evidence="1">
    <location>
        <begin position="752"/>
        <end position="770"/>
    </location>
</feature>
<organism evidence="2 3">
    <name type="scientific">Macrolepiota fuliginosa MF-IS2</name>
    <dbReference type="NCBI Taxonomy" id="1400762"/>
    <lineage>
        <taxon>Eukaryota</taxon>
        <taxon>Fungi</taxon>
        <taxon>Dikarya</taxon>
        <taxon>Basidiomycota</taxon>
        <taxon>Agaricomycotina</taxon>
        <taxon>Agaricomycetes</taxon>
        <taxon>Agaricomycetidae</taxon>
        <taxon>Agaricales</taxon>
        <taxon>Agaricineae</taxon>
        <taxon>Agaricaceae</taxon>
        <taxon>Macrolepiota</taxon>
    </lineage>
</organism>
<comment type="caution">
    <text evidence="2">The sequence shown here is derived from an EMBL/GenBank/DDBJ whole genome shotgun (WGS) entry which is preliminary data.</text>
</comment>
<sequence length="812" mass="90708">MPPRLNKRQQRELEELEALGGPERPSGSESADDEAPIIRNQGMFAAASLLSPEGCDDDSDDGEPARKSKKSKKKKKKSTGGAKAEKDGSVIPAPKPATQVIVNKESAAEVKESLTASERKALKKAKQKQKKTKDDDLDRVFAELSIQLPTQQQHTLAAAKGRSIADLLGVSLQHLDAEAELRKFFGSRVVQANKTGSAPSSSRRTAGALRSNLTRPRANWWSASQREGLSIRTLTNDEVKEKLYRRDWDAADEKWWTVEYSKKYKSMTRAFMRTVMSGDPQGFYDLLRKLPWHADTLLQLAEVYRHREEHAQAVDFIDRALFTYERSFIGAFNLTSGSNRLDFDRVENRPFFLAIHRQVVDLQRRGCARTGFEFARLLYSLDPWTDPHGVLLHLDQVSIKANMSQWLVDVYNIFNSHRDSSRDTRLNPSLLPGWAYGYALALRALEKDNDHTTSTTALTEAIKDFPSIVPLLADKLDASLPASVRSHPDCIIKLDGSSLSYAEGILHLLSHLYAQRSFPLWKDHASWFAETATTTFASIPSPNVALPLTPRRKAFLTLYENSETLQYSVYRHVIVLESSYRRLFSFIPRHVLEGKSLACDPLPPKDSVTLYDDNFFEGTEDLFAWRPRTRREREMDQRRLAQMIPDAGFRQQLEVFFEAQGLEQRFPGGIVQFAQVIAQLAPEELEDMMVNGMLALGEGGDPIDPGFFAVGAGGMPGQMPGENMLAGIDDGVPAPEGDAGPGNDVAVAHEDNEGEDEGEDEDEEDEEDDIAPMPRMIRNILGRLWGRAAPAEESSSSEDDDDENAADLNAVD</sequence>
<dbReference type="GO" id="GO:1990116">
    <property type="term" value="P:ribosome-associated ubiquitin-dependent protein catabolic process"/>
    <property type="evidence" value="ECO:0007669"/>
    <property type="project" value="TreeGrafter"/>
</dbReference>
<feature type="region of interest" description="Disordered" evidence="1">
    <location>
        <begin position="788"/>
        <end position="812"/>
    </location>
</feature>
<name>A0A9P5XCY3_9AGAR</name>
<keyword evidence="3" id="KW-1185">Reference proteome</keyword>
<dbReference type="InterPro" id="IPR006994">
    <property type="entry name" value="TCF25/Rqc1"/>
</dbReference>
<dbReference type="Proteomes" id="UP000807342">
    <property type="component" value="Unassembled WGS sequence"/>
</dbReference>
<protein>
    <submittedName>
        <fullName evidence="2">DUF654-domain-containing protein</fullName>
    </submittedName>
</protein>
<proteinExistence type="predicted"/>
<gene>
    <name evidence="2" type="ORF">P691DRAFT_669519</name>
</gene>
<dbReference type="Pfam" id="PF04910">
    <property type="entry name" value="Tcf25"/>
    <property type="match status" value="1"/>
</dbReference>
<dbReference type="AlphaFoldDB" id="A0A9P5XCY3"/>
<reference evidence="2" key="1">
    <citation type="submission" date="2020-11" db="EMBL/GenBank/DDBJ databases">
        <authorList>
            <consortium name="DOE Joint Genome Institute"/>
            <person name="Ahrendt S."/>
            <person name="Riley R."/>
            <person name="Andreopoulos W."/>
            <person name="Labutti K."/>
            <person name="Pangilinan J."/>
            <person name="Ruiz-Duenas F.J."/>
            <person name="Barrasa J.M."/>
            <person name="Sanchez-Garcia M."/>
            <person name="Camarero S."/>
            <person name="Miyauchi S."/>
            <person name="Serrano A."/>
            <person name="Linde D."/>
            <person name="Babiker R."/>
            <person name="Drula E."/>
            <person name="Ayuso-Fernandez I."/>
            <person name="Pacheco R."/>
            <person name="Padilla G."/>
            <person name="Ferreira P."/>
            <person name="Barriuso J."/>
            <person name="Kellner H."/>
            <person name="Castanera R."/>
            <person name="Alfaro M."/>
            <person name="Ramirez L."/>
            <person name="Pisabarro A.G."/>
            <person name="Kuo A."/>
            <person name="Tritt A."/>
            <person name="Lipzen A."/>
            <person name="He G."/>
            <person name="Yan M."/>
            <person name="Ng V."/>
            <person name="Cullen D."/>
            <person name="Martin F."/>
            <person name="Rosso M.-N."/>
            <person name="Henrissat B."/>
            <person name="Hibbett D."/>
            <person name="Martinez A.T."/>
            <person name="Grigoriev I.V."/>
        </authorList>
    </citation>
    <scope>NUCLEOTIDE SEQUENCE</scope>
    <source>
        <strain evidence="2">MF-IS2</strain>
    </source>
</reference>
<dbReference type="EMBL" id="MU151163">
    <property type="protein sequence ID" value="KAF9448395.1"/>
    <property type="molecule type" value="Genomic_DNA"/>
</dbReference>
<dbReference type="OrthoDB" id="205993at2759"/>
<evidence type="ECO:0000256" key="1">
    <source>
        <dbReference type="SAM" id="MobiDB-lite"/>
    </source>
</evidence>
<dbReference type="PANTHER" id="PTHR22684">
    <property type="entry name" value="NULP1-RELATED"/>
    <property type="match status" value="1"/>
</dbReference>
<feature type="compositionally biased region" description="Acidic residues" evidence="1">
    <location>
        <begin position="795"/>
        <end position="805"/>
    </location>
</feature>
<evidence type="ECO:0000313" key="2">
    <source>
        <dbReference type="EMBL" id="KAF9448395.1"/>
    </source>
</evidence>
<feature type="compositionally biased region" description="Basic residues" evidence="1">
    <location>
        <begin position="67"/>
        <end position="78"/>
    </location>
</feature>
<feature type="region of interest" description="Disordered" evidence="1">
    <location>
        <begin position="721"/>
        <end position="776"/>
    </location>
</feature>
<dbReference type="GO" id="GO:1990112">
    <property type="term" value="C:RQC complex"/>
    <property type="evidence" value="ECO:0007669"/>
    <property type="project" value="TreeGrafter"/>
</dbReference>